<dbReference type="GO" id="GO:0004519">
    <property type="term" value="F:endonuclease activity"/>
    <property type="evidence" value="ECO:0007669"/>
    <property type="project" value="UniProtKB-KW"/>
</dbReference>
<evidence type="ECO:0000256" key="1">
    <source>
        <dbReference type="ARBA" id="ARBA00022679"/>
    </source>
</evidence>
<dbReference type="Pfam" id="PF17919">
    <property type="entry name" value="RT_RNaseH_2"/>
    <property type="match status" value="1"/>
</dbReference>
<comment type="caution">
    <text evidence="9">The sequence shown here is derived from an EMBL/GenBank/DDBJ whole genome shotgun (WGS) entry which is preliminary data.</text>
</comment>
<dbReference type="CDD" id="cd00303">
    <property type="entry name" value="retropepsin_like"/>
    <property type="match status" value="1"/>
</dbReference>
<keyword evidence="3" id="KW-0540">Nuclease</keyword>
<evidence type="ECO:0000256" key="5">
    <source>
        <dbReference type="ARBA" id="ARBA00023268"/>
    </source>
</evidence>
<dbReference type="CDD" id="cd01647">
    <property type="entry name" value="RT_LTR"/>
    <property type="match status" value="1"/>
</dbReference>
<accession>A0A699GKH9</accession>
<feature type="domain" description="Reverse transcriptase/retrotransposon-derived protein RNase H-like" evidence="7">
    <location>
        <begin position="838"/>
        <end position="913"/>
    </location>
</feature>
<dbReference type="InterPro" id="IPR041588">
    <property type="entry name" value="Integrase_H2C2"/>
</dbReference>
<dbReference type="PANTHER" id="PTHR37984">
    <property type="entry name" value="PROTEIN CBG26694"/>
    <property type="match status" value="1"/>
</dbReference>
<evidence type="ECO:0000259" key="6">
    <source>
        <dbReference type="Pfam" id="PF00078"/>
    </source>
</evidence>
<feature type="domain" description="Reverse transcriptase" evidence="6">
    <location>
        <begin position="619"/>
        <end position="774"/>
    </location>
</feature>
<dbReference type="PANTHER" id="PTHR37984:SF5">
    <property type="entry name" value="PROTEIN NYNRIN-LIKE"/>
    <property type="match status" value="1"/>
</dbReference>
<keyword evidence="4" id="KW-0255">Endonuclease</keyword>
<evidence type="ECO:0000256" key="2">
    <source>
        <dbReference type="ARBA" id="ARBA00022695"/>
    </source>
</evidence>
<sequence>QDSLNSVAGGNFLDKIPRECLAIIESKFKVRYSRNKPVVTKVSTNASTSGIASDVAELKDMVKALLLDKKSQNQSLAPVKAVEESYVTCGGAHSYRNCPSTDGNVYHDNIQEFVSQASAVNYNQGNTSYRSTMIASTSSLGTVPSNTIANPRSDLKEITTQSGVSYDGPQILPPPSFLPKVVENEPEATKDTMNTTNNGSTEDVQPQVVQSEFLILTSEPVNSPIFEHVIALVSAPKHNPKTLIPYPSRRNDERNREKANNQIDKFYQIFKDMKKLSEMARTPLNEHCSTVLLKKLPEILGDPGKFLIPCDFSGIAECLALADLDASINLMPFFVWKRLFLPDLTPMCMTLELADHSISRPVGVAEDVYVKVGSFHFPVDFVVVDFDADPRVPLILEAITFNLDHTSRYSANYSDMTAKRIDVVDMACEEYSHEVLGFSDVISSGNPTPYYDPIVSTTSPTLTPFENSNFLLEEVDAFLAIEDDPTSPEFYQSYLDHEEDILLLEAFFNDDPSLPPPNQRNYLPEVRKELKFCKAKSDKSSVDEPPAVELKDLPPHLEYAFLEGDDKFPVIIAKDLSVEEKTALITVLKSHKRAIAWKLSDIKVVENENNKLIPTRLVTGWRVCIDYRKLNEATRKDHLPLPFMDQMLEILAGNQYYCFLNGFLGYFQIPIDPKDQEKTTFTCPYGTFAYRCMPFGLCNAPGTFQRCMMPIFHDMIEKTMEVFMDDFSVFGNSFHSCLSYLERMLKRCDDTNLCLNWEKSHFMVKEGIVLGHKISKQWIKVDKAKVDVITKLPHPTTVKGIRSFLGHAGFYHRFIKDFLKIARPITRLLEKDTLFIFSNERVEAFQTLKRKLTEFPILIAPDWNIPFELMCNASDFAIGAVLGQRQDKQFRPIHYASKTMTEAESNYTTTIKEIPFRPQISVCKERFKGEIAPLGSTPPGIHLQSQEAIEILKACHYRPTGGHHGPNYKAKKVFDSGFYWPSIYRDAQDLVKNYDACQRQGKISQKDEMPQNSIQVCEILDVWVCKGHAKVRCHPPFGNPISPQTSGQVEVSNRDLKRILQRAVGENRAKACHLPIELEHKAYWALKHANFDLKTTGDHRKVQINELNELRDQAYENSLIYKEKTMRLHDSKIKDRVFNIGDRVLLFNSRLKIFSGKLKSRWSGPFTISQIYPYSTVELSQPDGPNFKVNGHQVKHYFGEDVPKDTVFSPWLDIQSHDNDIHMMHYVLKHQLSNRNVALISSPKRIRHAWFMVSVDFIKGLANQDEVGKFVQDEEARENGIELHNGMCGDIEVGKFVQDEKARVNSIDHHNIMCGDTEDGNFVKGIDETICLKSNQMSVEKGDGVLDSEGDSVHLSQINDVIQQALNLSTMSSTSAQAINPIPSSSSSNLRNDKDASYLDDLMEIYGENVVVPLKNDDCILCTIKPNDASEVVEVDNNEDDYMLMLNDEEKPGKSSLNDMELEQEPDKIAVKQGILEQQPNAPKGKKQLFLKKLLGLNVKRNLD</sequence>
<dbReference type="InterPro" id="IPR021109">
    <property type="entry name" value="Peptidase_aspartic_dom_sf"/>
</dbReference>
<evidence type="ECO:0000313" key="9">
    <source>
        <dbReference type="EMBL" id="GEU34697.1"/>
    </source>
</evidence>
<keyword evidence="4" id="KW-0378">Hydrolase</keyword>
<dbReference type="InterPro" id="IPR000477">
    <property type="entry name" value="RT_dom"/>
</dbReference>
<dbReference type="Gene3D" id="3.30.70.270">
    <property type="match status" value="2"/>
</dbReference>
<feature type="domain" description="Integrase zinc-binding" evidence="8">
    <location>
        <begin position="946"/>
        <end position="1000"/>
    </location>
</feature>
<dbReference type="SUPFAM" id="SSF56672">
    <property type="entry name" value="DNA/RNA polymerases"/>
    <property type="match status" value="1"/>
</dbReference>
<name>A0A699GKH9_TANCI</name>
<dbReference type="Pfam" id="PF00078">
    <property type="entry name" value="RVT_1"/>
    <property type="match status" value="1"/>
</dbReference>
<dbReference type="InterPro" id="IPR041577">
    <property type="entry name" value="RT_RNaseH_2"/>
</dbReference>
<reference evidence="9" key="1">
    <citation type="journal article" date="2019" name="Sci. Rep.">
        <title>Draft genome of Tanacetum cinerariifolium, the natural source of mosquito coil.</title>
        <authorList>
            <person name="Yamashiro T."/>
            <person name="Shiraishi A."/>
            <person name="Satake H."/>
            <person name="Nakayama K."/>
        </authorList>
    </citation>
    <scope>NUCLEOTIDE SEQUENCE</scope>
</reference>
<dbReference type="GO" id="GO:0003964">
    <property type="term" value="F:RNA-directed DNA polymerase activity"/>
    <property type="evidence" value="ECO:0007669"/>
    <property type="project" value="UniProtKB-KW"/>
</dbReference>
<organism evidence="9">
    <name type="scientific">Tanacetum cinerariifolium</name>
    <name type="common">Dalmatian daisy</name>
    <name type="synonym">Chrysanthemum cinerariifolium</name>
    <dbReference type="NCBI Taxonomy" id="118510"/>
    <lineage>
        <taxon>Eukaryota</taxon>
        <taxon>Viridiplantae</taxon>
        <taxon>Streptophyta</taxon>
        <taxon>Embryophyta</taxon>
        <taxon>Tracheophyta</taxon>
        <taxon>Spermatophyta</taxon>
        <taxon>Magnoliopsida</taxon>
        <taxon>eudicotyledons</taxon>
        <taxon>Gunneridae</taxon>
        <taxon>Pentapetalae</taxon>
        <taxon>asterids</taxon>
        <taxon>campanulids</taxon>
        <taxon>Asterales</taxon>
        <taxon>Asteraceae</taxon>
        <taxon>Asteroideae</taxon>
        <taxon>Anthemideae</taxon>
        <taxon>Anthemidinae</taxon>
        <taxon>Tanacetum</taxon>
    </lineage>
</organism>
<dbReference type="InterPro" id="IPR043128">
    <property type="entry name" value="Rev_trsase/Diguanyl_cyclase"/>
</dbReference>
<dbReference type="Gene3D" id="3.10.10.10">
    <property type="entry name" value="HIV Type 1 Reverse Transcriptase, subunit A, domain 1"/>
    <property type="match status" value="1"/>
</dbReference>
<evidence type="ECO:0000256" key="4">
    <source>
        <dbReference type="ARBA" id="ARBA00022759"/>
    </source>
</evidence>
<proteinExistence type="predicted"/>
<gene>
    <name evidence="9" type="ORF">Tci_006675</name>
</gene>
<dbReference type="InterPro" id="IPR050951">
    <property type="entry name" value="Retrovirus_Pol_polyprotein"/>
</dbReference>
<dbReference type="InterPro" id="IPR043502">
    <property type="entry name" value="DNA/RNA_pol_sf"/>
</dbReference>
<keyword evidence="2" id="KW-0548">Nucleotidyltransferase</keyword>
<evidence type="ECO:0000259" key="7">
    <source>
        <dbReference type="Pfam" id="PF17919"/>
    </source>
</evidence>
<dbReference type="FunFam" id="3.30.70.270:FF:000020">
    <property type="entry name" value="Transposon Tf2-6 polyprotein-like Protein"/>
    <property type="match status" value="1"/>
</dbReference>
<evidence type="ECO:0000259" key="8">
    <source>
        <dbReference type="Pfam" id="PF17921"/>
    </source>
</evidence>
<keyword evidence="5" id="KW-0511">Multifunctional enzyme</keyword>
<dbReference type="Pfam" id="PF17921">
    <property type="entry name" value="Integrase_H2C2"/>
    <property type="match status" value="1"/>
</dbReference>
<dbReference type="Gene3D" id="1.10.340.70">
    <property type="match status" value="1"/>
</dbReference>
<feature type="non-terminal residue" evidence="9">
    <location>
        <position position="1"/>
    </location>
</feature>
<dbReference type="EMBL" id="BKCJ010000607">
    <property type="protein sequence ID" value="GEU34697.1"/>
    <property type="molecule type" value="Genomic_DNA"/>
</dbReference>
<dbReference type="Gene3D" id="2.40.70.10">
    <property type="entry name" value="Acid Proteases"/>
    <property type="match status" value="1"/>
</dbReference>
<protein>
    <submittedName>
        <fullName evidence="9">Reverse transcriptase domain-containing protein</fullName>
    </submittedName>
</protein>
<keyword evidence="9" id="KW-0695">RNA-directed DNA polymerase</keyword>
<keyword evidence="1" id="KW-0808">Transferase</keyword>
<evidence type="ECO:0000256" key="3">
    <source>
        <dbReference type="ARBA" id="ARBA00022722"/>
    </source>
</evidence>